<keyword evidence="2" id="KW-1185">Reference proteome</keyword>
<protein>
    <submittedName>
        <fullName evidence="1">Uncharacterized protein</fullName>
    </submittedName>
</protein>
<name>A0A9W7X020_TRIRA</name>
<dbReference type="AlphaFoldDB" id="A0A9W7X020"/>
<dbReference type="EMBL" id="JAFHDT010000003">
    <property type="protein sequence ID" value="KAI7811920.1"/>
    <property type="molecule type" value="Genomic_DNA"/>
</dbReference>
<sequence>RTHWLSAAGLMTQTIRTEHAQAVVCCLGESRQGVDTETLLKASGLSSGGCHGDDFDGPRKMSAAFLLVILNMF</sequence>
<accession>A0A9W7X020</accession>
<comment type="caution">
    <text evidence="1">The sequence shown here is derived from an EMBL/GenBank/DDBJ whole genome shotgun (WGS) entry which is preliminary data.</text>
</comment>
<gene>
    <name evidence="1" type="ORF">IRJ41_022194</name>
</gene>
<dbReference type="Proteomes" id="UP001059041">
    <property type="component" value="Linkage Group LG3"/>
</dbReference>
<evidence type="ECO:0000313" key="1">
    <source>
        <dbReference type="EMBL" id="KAI7811920.1"/>
    </source>
</evidence>
<organism evidence="1 2">
    <name type="scientific">Triplophysa rosa</name>
    <name type="common">Cave loach</name>
    <dbReference type="NCBI Taxonomy" id="992332"/>
    <lineage>
        <taxon>Eukaryota</taxon>
        <taxon>Metazoa</taxon>
        <taxon>Chordata</taxon>
        <taxon>Craniata</taxon>
        <taxon>Vertebrata</taxon>
        <taxon>Euteleostomi</taxon>
        <taxon>Actinopterygii</taxon>
        <taxon>Neopterygii</taxon>
        <taxon>Teleostei</taxon>
        <taxon>Ostariophysi</taxon>
        <taxon>Cypriniformes</taxon>
        <taxon>Nemacheilidae</taxon>
        <taxon>Triplophysa</taxon>
    </lineage>
</organism>
<evidence type="ECO:0000313" key="2">
    <source>
        <dbReference type="Proteomes" id="UP001059041"/>
    </source>
</evidence>
<reference evidence="1" key="1">
    <citation type="submission" date="2021-02" db="EMBL/GenBank/DDBJ databases">
        <title>Comparative genomics reveals that relaxation of natural selection precedes convergent phenotypic evolution of cavefish.</title>
        <authorList>
            <person name="Peng Z."/>
        </authorList>
    </citation>
    <scope>NUCLEOTIDE SEQUENCE</scope>
    <source>
        <tissue evidence="1">Muscle</tissue>
    </source>
</reference>
<feature type="non-terminal residue" evidence="1">
    <location>
        <position position="1"/>
    </location>
</feature>
<proteinExistence type="predicted"/>